<sequence>MTTNRVAGALKGLTAPAPLAPVAAERTAGARPAAPPGDEIGIAVPAAAPDLSERLPEDVALLKVIAVDDVPGRYRFRLEGYFRGRVWSTDESDESAHLRPGLTIDGALEAGDDTALDAAVEYYEFIMAWSSTKHALREWLTRLHRTVGAFHRLIIWDDTDTGIPWELLRLTFGDEHLWLGADFEVTRWTTIHDTGRHHQFSARDEQVRSGGEILCYEDRDLVSRAGLSISSVAACSSRETLVALLRDLDLEERRFGLVYVRAHGEYGADLRSAKLGGISLSRFETLRLRAMRASGSVVMLNACNSARPVFDPAMGDRANRNFAEVFLRRHARAVLATMGEVPTGSSAALARRMIVLARSGGVRIPEFLRQHRAGSARGLPADTLTLDAEQREAIRDFLYASRYVYFGHPDAVFVLGEPS</sequence>
<dbReference type="OrthoDB" id="4276364at2"/>
<organism evidence="2 3">
    <name type="scientific">Actinoplanes xinjiangensis</name>
    <dbReference type="NCBI Taxonomy" id="512350"/>
    <lineage>
        <taxon>Bacteria</taxon>
        <taxon>Bacillati</taxon>
        <taxon>Actinomycetota</taxon>
        <taxon>Actinomycetes</taxon>
        <taxon>Micromonosporales</taxon>
        <taxon>Micromonosporaceae</taxon>
        <taxon>Actinoplanes</taxon>
    </lineage>
</organism>
<evidence type="ECO:0000313" key="3">
    <source>
        <dbReference type="Proteomes" id="UP000245697"/>
    </source>
</evidence>
<keyword evidence="3" id="KW-1185">Reference proteome</keyword>
<dbReference type="InterPro" id="IPR024983">
    <property type="entry name" value="CHAT_dom"/>
</dbReference>
<proteinExistence type="predicted"/>
<evidence type="ECO:0000313" key="2">
    <source>
        <dbReference type="EMBL" id="PWK31073.1"/>
    </source>
</evidence>
<evidence type="ECO:0000259" key="1">
    <source>
        <dbReference type="Pfam" id="PF12770"/>
    </source>
</evidence>
<protein>
    <recommendedName>
        <fullName evidence="1">CHAT domain-containing protein</fullName>
    </recommendedName>
</protein>
<feature type="domain" description="CHAT" evidence="1">
    <location>
        <begin position="238"/>
        <end position="354"/>
    </location>
</feature>
<accession>A0A316EKG0</accession>
<comment type="caution">
    <text evidence="2">The sequence shown here is derived from an EMBL/GenBank/DDBJ whole genome shotgun (WGS) entry which is preliminary data.</text>
</comment>
<dbReference type="EMBL" id="QGGR01000035">
    <property type="protein sequence ID" value="PWK31073.1"/>
    <property type="molecule type" value="Genomic_DNA"/>
</dbReference>
<dbReference type="RefSeq" id="WP_109602358.1">
    <property type="nucleotide sequence ID" value="NZ_BONA01000091.1"/>
</dbReference>
<gene>
    <name evidence="2" type="ORF">BC793_13570</name>
</gene>
<dbReference type="Pfam" id="PF12770">
    <property type="entry name" value="CHAT"/>
    <property type="match status" value="1"/>
</dbReference>
<name>A0A316EKG0_9ACTN</name>
<dbReference type="AlphaFoldDB" id="A0A316EKG0"/>
<dbReference type="Proteomes" id="UP000245697">
    <property type="component" value="Unassembled WGS sequence"/>
</dbReference>
<reference evidence="2 3" key="1">
    <citation type="submission" date="2018-05" db="EMBL/GenBank/DDBJ databases">
        <title>Genomic Encyclopedia of Archaeal and Bacterial Type Strains, Phase II (KMG-II): from individual species to whole genera.</title>
        <authorList>
            <person name="Goeker M."/>
        </authorList>
    </citation>
    <scope>NUCLEOTIDE SEQUENCE [LARGE SCALE GENOMIC DNA]</scope>
    <source>
        <strain evidence="2 3">DSM 45184</strain>
    </source>
</reference>